<accession>A0ABU6ZMY3</accession>
<gene>
    <name evidence="2" type="ORF">PIB30_070943</name>
</gene>
<sequence>PWYYLIRSGALSGRAPELRKYFGHQMLRPPKSWELILPYEGWMCEGDEEKKEIGGMKSSVDKEEASKNEEEEEDPEEEEENLEEKVPASPLPMDVDADEDYLLYLEELQCYPEYFTIHSGHASVRGSPEGSSDRNSDSHGTPSYDLSGVWPSPSSCPSL</sequence>
<feature type="compositionally biased region" description="Basic and acidic residues" evidence="1">
    <location>
        <begin position="50"/>
        <end position="68"/>
    </location>
</feature>
<keyword evidence="3" id="KW-1185">Reference proteome</keyword>
<proteinExistence type="predicted"/>
<organism evidence="2 3">
    <name type="scientific">Stylosanthes scabra</name>
    <dbReference type="NCBI Taxonomy" id="79078"/>
    <lineage>
        <taxon>Eukaryota</taxon>
        <taxon>Viridiplantae</taxon>
        <taxon>Streptophyta</taxon>
        <taxon>Embryophyta</taxon>
        <taxon>Tracheophyta</taxon>
        <taxon>Spermatophyta</taxon>
        <taxon>Magnoliopsida</taxon>
        <taxon>eudicotyledons</taxon>
        <taxon>Gunneridae</taxon>
        <taxon>Pentapetalae</taxon>
        <taxon>rosids</taxon>
        <taxon>fabids</taxon>
        <taxon>Fabales</taxon>
        <taxon>Fabaceae</taxon>
        <taxon>Papilionoideae</taxon>
        <taxon>50 kb inversion clade</taxon>
        <taxon>dalbergioids sensu lato</taxon>
        <taxon>Dalbergieae</taxon>
        <taxon>Pterocarpus clade</taxon>
        <taxon>Stylosanthes</taxon>
    </lineage>
</organism>
<evidence type="ECO:0000313" key="2">
    <source>
        <dbReference type="EMBL" id="MED6223121.1"/>
    </source>
</evidence>
<evidence type="ECO:0000313" key="3">
    <source>
        <dbReference type="Proteomes" id="UP001341840"/>
    </source>
</evidence>
<feature type="compositionally biased region" description="Acidic residues" evidence="1">
    <location>
        <begin position="69"/>
        <end position="82"/>
    </location>
</feature>
<dbReference type="EMBL" id="JASCZI010272670">
    <property type="protein sequence ID" value="MED6223121.1"/>
    <property type="molecule type" value="Genomic_DNA"/>
</dbReference>
<dbReference type="Proteomes" id="UP001341840">
    <property type="component" value="Unassembled WGS sequence"/>
</dbReference>
<reference evidence="2 3" key="1">
    <citation type="journal article" date="2023" name="Plants (Basel)">
        <title>Bridging the Gap: Combining Genomics and Transcriptomics Approaches to Understand Stylosanthes scabra, an Orphan Legume from the Brazilian Caatinga.</title>
        <authorList>
            <person name="Ferreira-Neto J.R.C."/>
            <person name="da Silva M.D."/>
            <person name="Binneck E."/>
            <person name="de Melo N.F."/>
            <person name="da Silva R.H."/>
            <person name="de Melo A.L.T.M."/>
            <person name="Pandolfi V."/>
            <person name="Bustamante F.O."/>
            <person name="Brasileiro-Vidal A.C."/>
            <person name="Benko-Iseppon A.M."/>
        </authorList>
    </citation>
    <scope>NUCLEOTIDE SEQUENCE [LARGE SCALE GENOMIC DNA]</scope>
    <source>
        <tissue evidence="2">Leaves</tissue>
    </source>
</reference>
<feature type="region of interest" description="Disordered" evidence="1">
    <location>
        <begin position="121"/>
        <end position="159"/>
    </location>
</feature>
<evidence type="ECO:0000256" key="1">
    <source>
        <dbReference type="SAM" id="MobiDB-lite"/>
    </source>
</evidence>
<protein>
    <submittedName>
        <fullName evidence="2">Uncharacterized protein</fullName>
    </submittedName>
</protein>
<name>A0ABU6ZMY3_9FABA</name>
<feature type="region of interest" description="Disordered" evidence="1">
    <location>
        <begin position="50"/>
        <end position="94"/>
    </location>
</feature>
<feature type="non-terminal residue" evidence="2">
    <location>
        <position position="1"/>
    </location>
</feature>
<comment type="caution">
    <text evidence="2">The sequence shown here is derived from an EMBL/GenBank/DDBJ whole genome shotgun (WGS) entry which is preliminary data.</text>
</comment>